<name>A0ABW2CNK9_9ACTN</name>
<sequence>MKLYVDTSAKQVMVSKEPVEKTDQNGRQRTERNTGRPMWSTHVFVQDDDGGEVITVTTAGEKPSVKVGQFVTVSRLEALPWATNGRNGVAFRAEEIKEEIKTAGPVAKSA</sequence>
<feature type="compositionally biased region" description="Basic and acidic residues" evidence="1">
    <location>
        <begin position="17"/>
        <end position="34"/>
    </location>
</feature>
<organism evidence="2 3">
    <name type="scientific">Actinomadura yumaensis</name>
    <dbReference type="NCBI Taxonomy" id="111807"/>
    <lineage>
        <taxon>Bacteria</taxon>
        <taxon>Bacillati</taxon>
        <taxon>Actinomycetota</taxon>
        <taxon>Actinomycetes</taxon>
        <taxon>Streptosporangiales</taxon>
        <taxon>Thermomonosporaceae</taxon>
        <taxon>Actinomadura</taxon>
    </lineage>
</organism>
<feature type="region of interest" description="Disordered" evidence="1">
    <location>
        <begin position="14"/>
        <end position="38"/>
    </location>
</feature>
<evidence type="ECO:0000256" key="1">
    <source>
        <dbReference type="SAM" id="MobiDB-lite"/>
    </source>
</evidence>
<dbReference type="Proteomes" id="UP001596380">
    <property type="component" value="Unassembled WGS sequence"/>
</dbReference>
<accession>A0ABW2CNK9</accession>
<evidence type="ECO:0000313" key="3">
    <source>
        <dbReference type="Proteomes" id="UP001596380"/>
    </source>
</evidence>
<dbReference type="RefSeq" id="WP_160826639.1">
    <property type="nucleotide sequence ID" value="NZ_JBHSXE010000001.1"/>
</dbReference>
<dbReference type="EMBL" id="JBHSXS010000013">
    <property type="protein sequence ID" value="MFC6882506.1"/>
    <property type="molecule type" value="Genomic_DNA"/>
</dbReference>
<gene>
    <name evidence="2" type="ORF">ACFQKB_22315</name>
</gene>
<keyword evidence="3" id="KW-1185">Reference proteome</keyword>
<comment type="caution">
    <text evidence="2">The sequence shown here is derived from an EMBL/GenBank/DDBJ whole genome shotgun (WGS) entry which is preliminary data.</text>
</comment>
<evidence type="ECO:0008006" key="4">
    <source>
        <dbReference type="Google" id="ProtNLM"/>
    </source>
</evidence>
<proteinExistence type="predicted"/>
<evidence type="ECO:0000313" key="2">
    <source>
        <dbReference type="EMBL" id="MFC6882506.1"/>
    </source>
</evidence>
<protein>
    <recommendedName>
        <fullName evidence="4">Regulatory protein</fullName>
    </recommendedName>
</protein>
<reference evidence="3" key="1">
    <citation type="journal article" date="2019" name="Int. J. Syst. Evol. Microbiol.">
        <title>The Global Catalogue of Microorganisms (GCM) 10K type strain sequencing project: providing services to taxonomists for standard genome sequencing and annotation.</title>
        <authorList>
            <consortium name="The Broad Institute Genomics Platform"/>
            <consortium name="The Broad Institute Genome Sequencing Center for Infectious Disease"/>
            <person name="Wu L."/>
            <person name="Ma J."/>
        </authorList>
    </citation>
    <scope>NUCLEOTIDE SEQUENCE [LARGE SCALE GENOMIC DNA]</scope>
    <source>
        <strain evidence="3">JCM 3369</strain>
    </source>
</reference>